<comment type="pathway">
    <text evidence="4">Carbohydrate metabolism; hexose metabolism.</text>
</comment>
<reference evidence="11" key="1">
    <citation type="submission" date="2022-10" db="EMBL/GenBank/DDBJ databases">
        <title>Puccinia triticina Genome sequencing and assembly.</title>
        <authorList>
            <person name="Li C."/>
        </authorList>
    </citation>
    <scope>NUCLEOTIDE SEQUENCE</scope>
    <source>
        <strain evidence="11">Pt15</strain>
    </source>
</reference>
<comment type="pathway">
    <text evidence="3">Carbohydrate metabolism; galactose metabolism.</text>
</comment>
<evidence type="ECO:0000256" key="3">
    <source>
        <dbReference type="ARBA" id="ARBA00004947"/>
    </source>
</evidence>
<evidence type="ECO:0000256" key="9">
    <source>
        <dbReference type="ARBA" id="ARBA00038238"/>
    </source>
</evidence>
<evidence type="ECO:0000256" key="4">
    <source>
        <dbReference type="ARBA" id="ARBA00005028"/>
    </source>
</evidence>
<dbReference type="Pfam" id="PF16363">
    <property type="entry name" value="GDP_Man_Dehyd"/>
    <property type="match status" value="1"/>
</dbReference>
<comment type="similarity">
    <text evidence="8">In the N-terminal section; belongs to the NAD(P)-dependent epimerase/dehydratase family.</text>
</comment>
<dbReference type="SUPFAM" id="SSF51735">
    <property type="entry name" value="NAD(P)-binding Rossmann-fold domains"/>
    <property type="match status" value="1"/>
</dbReference>
<evidence type="ECO:0000256" key="5">
    <source>
        <dbReference type="ARBA" id="ARBA00023027"/>
    </source>
</evidence>
<evidence type="ECO:0000313" key="11">
    <source>
        <dbReference type="EMBL" id="WAQ87429.1"/>
    </source>
</evidence>
<protein>
    <recommendedName>
        <fullName evidence="10">NAD(P)-binding domain-containing protein</fullName>
    </recommendedName>
</protein>
<dbReference type="Gene3D" id="3.40.50.720">
    <property type="entry name" value="NAD(P)-binding Rossmann-like Domain"/>
    <property type="match status" value="2"/>
</dbReference>
<evidence type="ECO:0000313" key="12">
    <source>
        <dbReference type="Proteomes" id="UP001164743"/>
    </source>
</evidence>
<keyword evidence="5" id="KW-0520">NAD</keyword>
<sequence>MNYLIADVRRLMSQFSRYIGSHVLLCCLLTKKYKVITIDNFHNSFPPAIDRVSRIARSELPDDASEEDKLYSSVTIYKGDITNKPDIEKIFQTPTTIPIPETTPLAPESVYGRTKMMSELIIKDLCDSQPTKWKAISLRYFNPAGAHPSGLIGEDPVGKPGNLLPLLAQMAVGKIPHDLKVNGNDYPTRDGCCIRDYIHVMDLAGGHINALDGLTKDSTWSTPCAGFKSAFGTSGGKYKAYNLGKGRGQSVFEMIEAMRKATGFDFKYEIIGRRAGDVPDLTADPSLARKELGFNAPRELDEMCRDLWNWQSKNPKGYA</sequence>
<keyword evidence="12" id="KW-1185">Reference proteome</keyword>
<organism evidence="11 12">
    <name type="scientific">Puccinia triticina</name>
    <dbReference type="NCBI Taxonomy" id="208348"/>
    <lineage>
        <taxon>Eukaryota</taxon>
        <taxon>Fungi</taxon>
        <taxon>Dikarya</taxon>
        <taxon>Basidiomycota</taxon>
        <taxon>Pucciniomycotina</taxon>
        <taxon>Pucciniomycetes</taxon>
        <taxon>Pucciniales</taxon>
        <taxon>Pucciniaceae</taxon>
        <taxon>Puccinia</taxon>
    </lineage>
</organism>
<comment type="cofactor">
    <cofactor evidence="2">
        <name>NAD(+)</name>
        <dbReference type="ChEBI" id="CHEBI:57540"/>
    </cofactor>
</comment>
<gene>
    <name evidence="11" type="ORF">PtA15_8A333</name>
</gene>
<name>A0ABY7CRZ3_9BASI</name>
<dbReference type="RefSeq" id="XP_053022984.1">
    <property type="nucleotide sequence ID" value="XM_053171752.1"/>
</dbReference>
<dbReference type="GeneID" id="77812647"/>
<dbReference type="Proteomes" id="UP001164743">
    <property type="component" value="Chromosome 8A"/>
</dbReference>
<comment type="function">
    <text evidence="7">Mutarotase converts alpha-aldose to the beta-anomer. It is active on D-glucose, L-arabinose, D-xylose, D-galactose, maltose and lactose.</text>
</comment>
<evidence type="ECO:0000256" key="6">
    <source>
        <dbReference type="ARBA" id="ARBA00023235"/>
    </source>
</evidence>
<dbReference type="InterPro" id="IPR016040">
    <property type="entry name" value="NAD(P)-bd_dom"/>
</dbReference>
<feature type="domain" description="NAD(P)-binding" evidence="10">
    <location>
        <begin position="95"/>
        <end position="306"/>
    </location>
</feature>
<comment type="similarity">
    <text evidence="9">In the C-terminal section; belongs to the aldose epimerase family.</text>
</comment>
<dbReference type="EMBL" id="CP110428">
    <property type="protein sequence ID" value="WAQ87429.1"/>
    <property type="molecule type" value="Genomic_DNA"/>
</dbReference>
<evidence type="ECO:0000259" key="10">
    <source>
        <dbReference type="Pfam" id="PF16363"/>
    </source>
</evidence>
<dbReference type="Gene3D" id="3.90.25.10">
    <property type="entry name" value="UDP-galactose 4-epimerase, domain 1"/>
    <property type="match status" value="1"/>
</dbReference>
<evidence type="ECO:0000256" key="7">
    <source>
        <dbReference type="ARBA" id="ARBA00037676"/>
    </source>
</evidence>
<accession>A0ABY7CRZ3</accession>
<dbReference type="InterPro" id="IPR036291">
    <property type="entry name" value="NAD(P)-bd_dom_sf"/>
</dbReference>
<proteinExistence type="inferred from homology"/>
<evidence type="ECO:0000256" key="2">
    <source>
        <dbReference type="ARBA" id="ARBA00001911"/>
    </source>
</evidence>
<dbReference type="PANTHER" id="PTHR43725:SF47">
    <property type="entry name" value="UDP-GLUCOSE 4-EPIMERASE"/>
    <property type="match status" value="1"/>
</dbReference>
<keyword evidence="6" id="KW-0413">Isomerase</keyword>
<evidence type="ECO:0000256" key="8">
    <source>
        <dbReference type="ARBA" id="ARBA00037955"/>
    </source>
</evidence>
<evidence type="ECO:0000256" key="1">
    <source>
        <dbReference type="ARBA" id="ARBA00000083"/>
    </source>
</evidence>
<dbReference type="PANTHER" id="PTHR43725">
    <property type="entry name" value="UDP-GLUCOSE 4-EPIMERASE"/>
    <property type="match status" value="1"/>
</dbReference>
<comment type="catalytic activity">
    <reaction evidence="1">
        <text>UDP-alpha-D-glucose = UDP-alpha-D-galactose</text>
        <dbReference type="Rhea" id="RHEA:22168"/>
        <dbReference type="ChEBI" id="CHEBI:58885"/>
        <dbReference type="ChEBI" id="CHEBI:66914"/>
        <dbReference type="EC" id="5.1.3.2"/>
    </reaction>
</comment>